<name>G8U038_SULAD</name>
<gene>
    <name evidence="4" type="ordered locus">Sulac_1794</name>
</gene>
<dbReference type="InterPro" id="IPR011234">
    <property type="entry name" value="Fumarylacetoacetase-like_C"/>
</dbReference>
<reference evidence="5" key="1">
    <citation type="submission" date="2011-12" db="EMBL/GenBank/DDBJ databases">
        <title>The complete genome of chromosome of Sulfobacillus acidophilus DSM 10332.</title>
        <authorList>
            <person name="Lucas S."/>
            <person name="Han J."/>
            <person name="Lapidus A."/>
            <person name="Bruce D."/>
            <person name="Goodwin L."/>
            <person name="Pitluck S."/>
            <person name="Peters L."/>
            <person name="Kyrpides N."/>
            <person name="Mavromatis K."/>
            <person name="Ivanova N."/>
            <person name="Mikhailova N."/>
            <person name="Chertkov O."/>
            <person name="Saunders E."/>
            <person name="Detter J.C."/>
            <person name="Tapia R."/>
            <person name="Han C."/>
            <person name="Land M."/>
            <person name="Hauser L."/>
            <person name="Markowitz V."/>
            <person name="Cheng J.-F."/>
            <person name="Hugenholtz P."/>
            <person name="Woyke T."/>
            <person name="Wu D."/>
            <person name="Pukall R."/>
            <person name="Gehrich-Schroeter G."/>
            <person name="Schneider S."/>
            <person name="Klenk H.-P."/>
            <person name="Eisen J.A."/>
        </authorList>
    </citation>
    <scope>NUCLEOTIDE SEQUENCE [LARGE SCALE GENOMIC DNA]</scope>
    <source>
        <strain evidence="5">ATCC 700253 / DSM 10332 / NAL</strain>
    </source>
</reference>
<dbReference type="EMBL" id="CP003179">
    <property type="protein sequence ID" value="AEW05287.1"/>
    <property type="molecule type" value="Genomic_DNA"/>
</dbReference>
<dbReference type="PANTHER" id="PTHR11820:SF7">
    <property type="entry name" value="ACYLPYRUVASE FAHD1, MITOCHONDRIAL"/>
    <property type="match status" value="1"/>
</dbReference>
<dbReference type="AlphaFoldDB" id="G8U038"/>
<dbReference type="HOGENOM" id="CLU_028458_3_1_9"/>
<proteinExistence type="inferred from homology"/>
<reference evidence="4 5" key="2">
    <citation type="journal article" date="2012" name="Stand. Genomic Sci.">
        <title>Complete genome sequence of the moderately thermophilic mineral-sulfide-oxidizing firmicute Sulfobacillus acidophilus type strain (NAL(T)).</title>
        <authorList>
            <person name="Anderson I."/>
            <person name="Chertkov O."/>
            <person name="Chen A."/>
            <person name="Saunders E."/>
            <person name="Lapidus A."/>
            <person name="Nolan M."/>
            <person name="Lucas S."/>
            <person name="Hammon N."/>
            <person name="Deshpande S."/>
            <person name="Cheng J.F."/>
            <person name="Han C."/>
            <person name="Tapia R."/>
            <person name="Goodwin L.A."/>
            <person name="Pitluck S."/>
            <person name="Liolios K."/>
            <person name="Pagani I."/>
            <person name="Ivanova N."/>
            <person name="Mikhailova N."/>
            <person name="Pati A."/>
            <person name="Palaniappan K."/>
            <person name="Land M."/>
            <person name="Pan C."/>
            <person name="Rohde M."/>
            <person name="Pukall R."/>
            <person name="Goker M."/>
            <person name="Detter J.C."/>
            <person name="Woyke T."/>
            <person name="Bristow J."/>
            <person name="Eisen J.A."/>
            <person name="Markowitz V."/>
            <person name="Hugenholtz P."/>
            <person name="Kyrpides N.C."/>
            <person name="Klenk H.P."/>
            <person name="Mavromatis K."/>
        </authorList>
    </citation>
    <scope>NUCLEOTIDE SEQUENCE [LARGE SCALE GENOMIC DNA]</scope>
    <source>
        <strain evidence="5">ATCC 700253 / DSM 10332 / NAL</strain>
    </source>
</reference>
<evidence type="ECO:0000313" key="4">
    <source>
        <dbReference type="EMBL" id="AEW05287.1"/>
    </source>
</evidence>
<keyword evidence="5" id="KW-1185">Reference proteome</keyword>
<dbReference type="SUPFAM" id="SSF56529">
    <property type="entry name" value="FAH"/>
    <property type="match status" value="1"/>
</dbReference>
<evidence type="ECO:0000256" key="2">
    <source>
        <dbReference type="ARBA" id="ARBA00022723"/>
    </source>
</evidence>
<sequence>MPYDIKWGSAVRTDGSRTAVLALGDRGLRLDRIAGEVPAIGSLTLEHLIRHGLTDRIQQQAFDGDWFNRFGESVADIPLTVPLHDPERIVGVGLNYRLHAHDLGEKVPEEPATFMKPTTTLLASGETLVIPRGIGTITAEAEIALVFGRSARNTPRHEWSRHIFGLLTVIDMTAETVLRKNPRFLTRAKSYDGFLVLSPWIVPLSATEADRPRTVRTLHNGRTVAENTTEAMQFPFDALVWWLTQGTTIRPTALLSTGTPGAVAVSPGDQVTAWASGLPETTVAIG</sequence>
<dbReference type="GO" id="GO:0018773">
    <property type="term" value="F:acetylpyruvate hydrolase activity"/>
    <property type="evidence" value="ECO:0007669"/>
    <property type="project" value="TreeGrafter"/>
</dbReference>
<dbReference type="Proteomes" id="UP000005439">
    <property type="component" value="Chromosome"/>
</dbReference>
<evidence type="ECO:0000313" key="5">
    <source>
        <dbReference type="Proteomes" id="UP000005439"/>
    </source>
</evidence>
<dbReference type="InterPro" id="IPR036663">
    <property type="entry name" value="Fumarylacetoacetase_C_sf"/>
</dbReference>
<dbReference type="PATRIC" id="fig|679936.5.peg.1859"/>
<comment type="similarity">
    <text evidence="1">Belongs to the FAH family.</text>
</comment>
<accession>G8U038</accession>
<keyword evidence="4" id="KW-0378">Hydrolase</keyword>
<feature type="domain" description="Fumarylacetoacetase-like C-terminal" evidence="3">
    <location>
        <begin position="89"/>
        <end position="281"/>
    </location>
</feature>
<dbReference type="GO" id="GO:0046872">
    <property type="term" value="F:metal ion binding"/>
    <property type="evidence" value="ECO:0007669"/>
    <property type="project" value="UniProtKB-KW"/>
</dbReference>
<dbReference type="STRING" id="679936.Sulac_1794"/>
<dbReference type="Pfam" id="PF01557">
    <property type="entry name" value="FAA_hydrolase"/>
    <property type="match status" value="1"/>
</dbReference>
<evidence type="ECO:0000259" key="3">
    <source>
        <dbReference type="Pfam" id="PF01557"/>
    </source>
</evidence>
<protein>
    <submittedName>
        <fullName evidence="4">Fumarylacetoacetate (FAA) hydrolase</fullName>
    </submittedName>
</protein>
<keyword evidence="2" id="KW-0479">Metal-binding</keyword>
<evidence type="ECO:0000256" key="1">
    <source>
        <dbReference type="ARBA" id="ARBA00010211"/>
    </source>
</evidence>
<dbReference type="Gene3D" id="3.90.850.10">
    <property type="entry name" value="Fumarylacetoacetase-like, C-terminal domain"/>
    <property type="match status" value="1"/>
</dbReference>
<organism evidence="4 5">
    <name type="scientific">Sulfobacillus acidophilus (strain ATCC 700253 / DSM 10332 / NAL)</name>
    <dbReference type="NCBI Taxonomy" id="679936"/>
    <lineage>
        <taxon>Bacteria</taxon>
        <taxon>Bacillati</taxon>
        <taxon>Bacillota</taxon>
        <taxon>Clostridia</taxon>
        <taxon>Eubacteriales</taxon>
        <taxon>Clostridiales Family XVII. Incertae Sedis</taxon>
        <taxon>Sulfobacillus</taxon>
    </lineage>
</organism>
<dbReference type="PANTHER" id="PTHR11820">
    <property type="entry name" value="ACYLPYRUVASE"/>
    <property type="match status" value="1"/>
</dbReference>
<dbReference type="KEGG" id="sap:Sulac_1794"/>